<dbReference type="AlphaFoldDB" id="A0A7Y9R0S8"/>
<dbReference type="PANTHER" id="PTHR43693:SF1">
    <property type="entry name" value="PROTEIN PHOSPHATASE CHEZ"/>
    <property type="match status" value="1"/>
</dbReference>
<comment type="subcellular location">
    <subcellularLocation>
        <location evidence="1 10">Cytoplasm</location>
    </subcellularLocation>
</comment>
<feature type="site" description="Enhances dephosphorylation of CheY-P" evidence="11">
    <location>
        <position position="135"/>
    </location>
</feature>
<dbReference type="GO" id="GO:0009288">
    <property type="term" value="C:bacterial-type flagellum"/>
    <property type="evidence" value="ECO:0007669"/>
    <property type="project" value="InterPro"/>
</dbReference>
<evidence type="ECO:0000256" key="1">
    <source>
        <dbReference type="ARBA" id="ARBA00004496"/>
    </source>
</evidence>
<evidence type="ECO:0000256" key="7">
    <source>
        <dbReference type="ARBA" id="ARBA00022801"/>
    </source>
</evidence>
<protein>
    <recommendedName>
        <fullName evidence="3 10">Protein phosphatase CheZ</fullName>
        <ecNumber evidence="10">3.1.3.-</ecNumber>
    </recommendedName>
    <alternativeName>
        <fullName evidence="9 10">Chemotaxis protein CheZ</fullName>
    </alternativeName>
</protein>
<dbReference type="EC" id="3.1.3.-" evidence="10"/>
<dbReference type="Gene3D" id="1.10.287.500">
    <property type="entry name" value="Helix hairpin bin"/>
    <property type="match status" value="1"/>
</dbReference>
<evidence type="ECO:0000313" key="13">
    <source>
        <dbReference type="Proteomes" id="UP000518288"/>
    </source>
</evidence>
<evidence type="ECO:0000256" key="3">
    <source>
        <dbReference type="ARBA" id="ARBA00018484"/>
    </source>
</evidence>
<keyword evidence="8 10" id="KW-0904">Protein phosphatase</keyword>
<dbReference type="InterPro" id="IPR007439">
    <property type="entry name" value="Chemotax_Pase_CheZ"/>
</dbReference>
<evidence type="ECO:0000256" key="11">
    <source>
        <dbReference type="PIRSR" id="PIRSR002884-1"/>
    </source>
</evidence>
<evidence type="ECO:0000256" key="6">
    <source>
        <dbReference type="ARBA" id="ARBA00022779"/>
    </source>
</evidence>
<comment type="similarity">
    <text evidence="2 10">Belongs to the CheZ family.</text>
</comment>
<keyword evidence="5 10" id="KW-0145">Chemotaxis</keyword>
<proteinExistence type="inferred from homology"/>
<evidence type="ECO:0000256" key="9">
    <source>
        <dbReference type="ARBA" id="ARBA00029599"/>
    </source>
</evidence>
<keyword evidence="4 10" id="KW-0963">Cytoplasm</keyword>
<accession>A0A7Y9R0S8</accession>
<dbReference type="GO" id="GO:0006935">
    <property type="term" value="P:chemotaxis"/>
    <property type="evidence" value="ECO:0007669"/>
    <property type="project" value="UniProtKB-KW"/>
</dbReference>
<reference evidence="12 13" key="1">
    <citation type="submission" date="2020-07" db="EMBL/GenBank/DDBJ databases">
        <title>Genomic Encyclopedia of Archaeal and Bacterial Type Strains, Phase II (KMG-II): from individual species to whole genera.</title>
        <authorList>
            <person name="Goeker M."/>
        </authorList>
    </citation>
    <scope>NUCLEOTIDE SEQUENCE [LARGE SCALE GENOMIC DNA]</scope>
    <source>
        <strain evidence="12 13">DSM 21226</strain>
    </source>
</reference>
<dbReference type="GO" id="GO:0050920">
    <property type="term" value="P:regulation of chemotaxis"/>
    <property type="evidence" value="ECO:0007669"/>
    <property type="project" value="InterPro"/>
</dbReference>
<comment type="caution">
    <text evidence="12">The sequence shown here is derived from an EMBL/GenBank/DDBJ whole genome shotgun (WGS) entry which is preliminary data.</text>
</comment>
<dbReference type="SUPFAM" id="SSF75708">
    <property type="entry name" value="Chemotaxis phosphatase CheZ"/>
    <property type="match status" value="1"/>
</dbReference>
<dbReference type="InterPro" id="IPR050992">
    <property type="entry name" value="CheZ_family_phosphatases"/>
</dbReference>
<evidence type="ECO:0000256" key="10">
    <source>
        <dbReference type="PIRNR" id="PIRNR002884"/>
    </source>
</evidence>
<comment type="function">
    <text evidence="10">Plays an important role in bacterial chemotaxis signal transduction pathway by accelerating the dephosphorylation of phosphorylated CheY (CheY-P).</text>
</comment>
<dbReference type="GO" id="GO:0097588">
    <property type="term" value="P:archaeal or bacterial-type flagellum-dependent cell motility"/>
    <property type="evidence" value="ECO:0007669"/>
    <property type="project" value="UniProtKB-KW"/>
</dbReference>
<dbReference type="GO" id="GO:0005737">
    <property type="term" value="C:cytoplasm"/>
    <property type="evidence" value="ECO:0007669"/>
    <property type="project" value="UniProtKB-SubCell"/>
</dbReference>
<keyword evidence="13" id="KW-1185">Reference proteome</keyword>
<dbReference type="EMBL" id="JACCFH010000001">
    <property type="protein sequence ID" value="NYG33368.1"/>
    <property type="molecule type" value="Genomic_DNA"/>
</dbReference>
<keyword evidence="6 10" id="KW-0283">Flagellar rotation</keyword>
<evidence type="ECO:0000256" key="8">
    <source>
        <dbReference type="ARBA" id="ARBA00022912"/>
    </source>
</evidence>
<evidence type="ECO:0000313" key="12">
    <source>
        <dbReference type="EMBL" id="NYG33368.1"/>
    </source>
</evidence>
<dbReference type="RefSeq" id="WP_179634138.1">
    <property type="nucleotide sequence ID" value="NZ_JACCFH010000001.1"/>
</dbReference>
<sequence>MTDQQNHYASPEVIRQIGEITRKLHDSVAQMGLMGDLQAATQALPDARSRLNYIARKTSEAAEKVLNSVDAAKLEQQCISDAAREIQTRLSAQADPATEAQMHAGIAQVQGCAQRIDDHLTNIMVAQDFHDLTGQIVSKVVRLTADLEQNLVQLLLQIAPEYKPSAAMVNEDDLHGPVVNPEARTDVVSDQNEVDDLLARMGF</sequence>
<evidence type="ECO:0000256" key="4">
    <source>
        <dbReference type="ARBA" id="ARBA00022490"/>
    </source>
</evidence>
<dbReference type="GO" id="GO:0004721">
    <property type="term" value="F:phosphoprotein phosphatase activity"/>
    <property type="evidence" value="ECO:0007669"/>
    <property type="project" value="UniProtKB-KW"/>
</dbReference>
<organism evidence="12 13">
    <name type="scientific">Sphaerotilus montanus</name>
    <dbReference type="NCBI Taxonomy" id="522889"/>
    <lineage>
        <taxon>Bacteria</taxon>
        <taxon>Pseudomonadati</taxon>
        <taxon>Pseudomonadota</taxon>
        <taxon>Betaproteobacteria</taxon>
        <taxon>Burkholderiales</taxon>
        <taxon>Sphaerotilaceae</taxon>
        <taxon>Sphaerotilus</taxon>
    </lineage>
</organism>
<keyword evidence="7 10" id="KW-0378">Hydrolase</keyword>
<dbReference type="Proteomes" id="UP000518288">
    <property type="component" value="Unassembled WGS sequence"/>
</dbReference>
<dbReference type="Pfam" id="PF04344">
    <property type="entry name" value="CheZ"/>
    <property type="match status" value="1"/>
</dbReference>
<dbReference type="PANTHER" id="PTHR43693">
    <property type="entry name" value="PROTEIN PHOSPHATASE CHEZ"/>
    <property type="match status" value="1"/>
</dbReference>
<name>A0A7Y9R0S8_9BURK</name>
<gene>
    <name evidence="12" type="ORF">BDD16_002354</name>
</gene>
<evidence type="ECO:0000256" key="2">
    <source>
        <dbReference type="ARBA" id="ARBA00005908"/>
    </source>
</evidence>
<dbReference type="PIRSF" id="PIRSF002884">
    <property type="entry name" value="CheZ"/>
    <property type="match status" value="1"/>
</dbReference>
<evidence type="ECO:0000256" key="5">
    <source>
        <dbReference type="ARBA" id="ARBA00022500"/>
    </source>
</evidence>
<comment type="subunit">
    <text evidence="10">Homodimer.</text>
</comment>